<dbReference type="Proteomes" id="UP000515153">
    <property type="component" value="Unplaced"/>
</dbReference>
<accession>A0A6P8BHM5</accession>
<gene>
    <name evidence="2" type="ORF">PgNI_02623</name>
</gene>
<name>A0A6P8BHM5_PYRGI</name>
<evidence type="ECO:0000313" key="2">
    <source>
        <dbReference type="RefSeq" id="XP_030986652.1"/>
    </source>
</evidence>
<dbReference type="GeneID" id="41957595"/>
<proteinExistence type="predicted"/>
<dbReference type="AlphaFoldDB" id="A0A6P8BHM5"/>
<dbReference type="KEGG" id="pgri:PgNI_02623"/>
<evidence type="ECO:0000313" key="1">
    <source>
        <dbReference type="Proteomes" id="UP000515153"/>
    </source>
</evidence>
<protein>
    <submittedName>
        <fullName evidence="2">Uncharacterized protein</fullName>
    </submittedName>
</protein>
<keyword evidence="1" id="KW-1185">Reference proteome</keyword>
<reference evidence="2" key="3">
    <citation type="submission" date="2025-08" db="UniProtKB">
        <authorList>
            <consortium name="RefSeq"/>
        </authorList>
    </citation>
    <scope>IDENTIFICATION</scope>
    <source>
        <strain evidence="2">NI907</strain>
    </source>
</reference>
<dbReference type="RefSeq" id="XP_030986652.1">
    <property type="nucleotide sequence ID" value="XM_031122684.1"/>
</dbReference>
<sequence length="78" mass="8955">MLADSFRLDFTGFRWRYIEHSSIHFASTLGPLLTKGQLPFYAEALFQKYGTTVKIGPNNVGFIGASVWKNIYGMHFRH</sequence>
<reference evidence="2" key="2">
    <citation type="submission" date="2019-10" db="EMBL/GenBank/DDBJ databases">
        <authorList>
            <consortium name="NCBI Genome Project"/>
        </authorList>
    </citation>
    <scope>NUCLEOTIDE SEQUENCE</scope>
    <source>
        <strain evidence="2">NI907</strain>
    </source>
</reference>
<reference evidence="2" key="1">
    <citation type="journal article" date="2019" name="Mol. Biol. Evol.">
        <title>Blast fungal genomes show frequent chromosomal changes, gene gains and losses, and effector gene turnover.</title>
        <authorList>
            <person name="Gomez Luciano L.B."/>
            <person name="Jason Tsai I."/>
            <person name="Chuma I."/>
            <person name="Tosa Y."/>
            <person name="Chen Y.H."/>
            <person name="Li J.Y."/>
            <person name="Li M.Y."/>
            <person name="Jade Lu M.Y."/>
            <person name="Nakayashiki H."/>
            <person name="Li W.H."/>
        </authorList>
    </citation>
    <scope>NUCLEOTIDE SEQUENCE</scope>
    <source>
        <strain evidence="2">NI907</strain>
    </source>
</reference>
<organism evidence="1 2">
    <name type="scientific">Pyricularia grisea</name>
    <name type="common">Crabgrass-specific blast fungus</name>
    <name type="synonym">Magnaporthe grisea</name>
    <dbReference type="NCBI Taxonomy" id="148305"/>
    <lineage>
        <taxon>Eukaryota</taxon>
        <taxon>Fungi</taxon>
        <taxon>Dikarya</taxon>
        <taxon>Ascomycota</taxon>
        <taxon>Pezizomycotina</taxon>
        <taxon>Sordariomycetes</taxon>
        <taxon>Sordariomycetidae</taxon>
        <taxon>Magnaporthales</taxon>
        <taxon>Pyriculariaceae</taxon>
        <taxon>Pyricularia</taxon>
    </lineage>
</organism>